<dbReference type="CDD" id="cd00038">
    <property type="entry name" value="CAP_ED"/>
    <property type="match status" value="1"/>
</dbReference>
<dbReference type="Gene3D" id="1.10.287.630">
    <property type="entry name" value="Helix hairpin bin"/>
    <property type="match status" value="1"/>
</dbReference>
<feature type="domain" description="Cyclic nucleotide-binding" evidence="10">
    <location>
        <begin position="671"/>
        <end position="770"/>
    </location>
</feature>
<dbReference type="InParanoid" id="A0A2R5GKH3"/>
<feature type="compositionally biased region" description="Polar residues" evidence="8">
    <location>
        <begin position="197"/>
        <end position="210"/>
    </location>
</feature>
<dbReference type="Pfam" id="PF00520">
    <property type="entry name" value="Ion_trans"/>
    <property type="match status" value="1"/>
</dbReference>
<feature type="transmembrane region" description="Helical" evidence="9">
    <location>
        <begin position="488"/>
        <end position="508"/>
    </location>
</feature>
<organism evidence="11 12">
    <name type="scientific">Hondaea fermentalgiana</name>
    <dbReference type="NCBI Taxonomy" id="2315210"/>
    <lineage>
        <taxon>Eukaryota</taxon>
        <taxon>Sar</taxon>
        <taxon>Stramenopiles</taxon>
        <taxon>Bigyra</taxon>
        <taxon>Labyrinthulomycetes</taxon>
        <taxon>Thraustochytrida</taxon>
        <taxon>Thraustochytriidae</taxon>
        <taxon>Hondaea</taxon>
    </lineage>
</organism>
<keyword evidence="3 9" id="KW-0812">Transmembrane</keyword>
<feature type="compositionally biased region" description="Low complexity" evidence="8">
    <location>
        <begin position="91"/>
        <end position="103"/>
    </location>
</feature>
<dbReference type="SUPFAM" id="SSF51206">
    <property type="entry name" value="cAMP-binding domain-like"/>
    <property type="match status" value="1"/>
</dbReference>
<feature type="region of interest" description="Disordered" evidence="8">
    <location>
        <begin position="59"/>
        <end position="220"/>
    </location>
</feature>
<feature type="compositionally biased region" description="Basic and acidic residues" evidence="8">
    <location>
        <begin position="181"/>
        <end position="192"/>
    </location>
</feature>
<dbReference type="SMART" id="SM00100">
    <property type="entry name" value="cNMP"/>
    <property type="match status" value="1"/>
</dbReference>
<dbReference type="InterPro" id="IPR018490">
    <property type="entry name" value="cNMP-bd_dom_sf"/>
</dbReference>
<feature type="region of interest" description="Disordered" evidence="8">
    <location>
        <begin position="861"/>
        <end position="880"/>
    </location>
</feature>
<dbReference type="AlphaFoldDB" id="A0A2R5GKH3"/>
<dbReference type="Gene3D" id="1.10.287.70">
    <property type="match status" value="1"/>
</dbReference>
<evidence type="ECO:0000259" key="10">
    <source>
        <dbReference type="PROSITE" id="PS50042"/>
    </source>
</evidence>
<keyword evidence="4 9" id="KW-1133">Transmembrane helix</keyword>
<comment type="subcellular location">
    <subcellularLocation>
        <location evidence="1">Membrane</location>
        <topology evidence="1">Multi-pass membrane protein</topology>
    </subcellularLocation>
</comment>
<name>A0A2R5GKH3_9STRA</name>
<gene>
    <name evidence="11" type="ORF">FCC1311_073462</name>
</gene>
<dbReference type="SUPFAM" id="SSF81324">
    <property type="entry name" value="Voltage-gated potassium channels"/>
    <property type="match status" value="1"/>
</dbReference>
<feature type="compositionally biased region" description="Basic and acidic residues" evidence="8">
    <location>
        <begin position="14"/>
        <end position="28"/>
    </location>
</feature>
<feature type="transmembrane region" description="Helical" evidence="9">
    <location>
        <begin position="335"/>
        <end position="353"/>
    </location>
</feature>
<dbReference type="PRINTS" id="PR00169">
    <property type="entry name" value="KCHANNEL"/>
</dbReference>
<dbReference type="EMBL" id="BEYU01000091">
    <property type="protein sequence ID" value="GBG31125.1"/>
    <property type="molecule type" value="Genomic_DNA"/>
</dbReference>
<evidence type="ECO:0000256" key="7">
    <source>
        <dbReference type="ARBA" id="ARBA00023303"/>
    </source>
</evidence>
<accession>A0A2R5GKH3</accession>
<keyword evidence="7" id="KW-0407">Ion channel</keyword>
<keyword evidence="2" id="KW-0813">Transport</keyword>
<evidence type="ECO:0000256" key="1">
    <source>
        <dbReference type="ARBA" id="ARBA00004141"/>
    </source>
</evidence>
<dbReference type="PRINTS" id="PR01463">
    <property type="entry name" value="EAGCHANLFMLY"/>
</dbReference>
<dbReference type="Pfam" id="PF00027">
    <property type="entry name" value="cNMP_binding"/>
    <property type="match status" value="1"/>
</dbReference>
<dbReference type="InterPro" id="IPR003938">
    <property type="entry name" value="K_chnl_volt-dep_EAG/ELK/ERG"/>
</dbReference>
<evidence type="ECO:0000256" key="6">
    <source>
        <dbReference type="ARBA" id="ARBA00023136"/>
    </source>
</evidence>
<feature type="compositionally biased region" description="Polar residues" evidence="8">
    <location>
        <begin position="1"/>
        <end position="10"/>
    </location>
</feature>
<dbReference type="PANTHER" id="PTHR47823:SF9">
    <property type="entry name" value="CHROMOSOME UNDETERMINED SCAFFOLD_10, WHOLE GENOME SHOTGUN SEQUENCE"/>
    <property type="match status" value="1"/>
</dbReference>
<proteinExistence type="predicted"/>
<sequence length="933" mass="104898">MSGVNPNQLLASIERNKSFQRPRERTRFNGDLSALDSAEGFGPSGVDLLKYQYEEYVGSSAAAHPRSRVVPLPTVADGEEDSENESESESDCASSSESSVNESTKADGKVYGGNAWTKTATESTKRRNSSEASFDAASRKETDVEGKSSESSGSDAFNFPSPSLEDALPDLTSRHSAVRRSTKEHTAKDGSMKMKSFRQSNKGNSLSRPASGTDSGGRRTSSEIIASEMQDAVGDLPSEAGQRLEQEITTPARDEHTASPSEQEETTKKHWRKLRVAAKTIGGIKQVENDMRLYGVSGAGHADMYDETDPRFYKQTAYTSKHWFIMLPRNRFRRVWEALLIAMLLYVVFTVPVRVCFDIEVTGGAATFDLLVDVLFILDIFVNVVCAYEDSNGELIVEPKLIVLHYMRTWFILDVVASVPIYRFVSLDSSVEEAQINRLGKIARLPRLLRLMKLLRLLKLLRVFKLMRYFQQWERHNIGMNGAFTRMFKVIFGVFLVTHLIGCFWYFVAWAGHDTIPEDSWIVQYGIENHDDMSKYLSSIYWSFSTLTTIGYGDVRAFTNREKIFSIVCMVVGVSWYAFVISTISSIMTMFDRRTAAVKRKQRLLVDFMRETHMPWAMRRRIMTYFDYATTRESSDADPNEMASVLSMLSTQLRTEVTLHVHRHLVPKVPFFLNKSPQFIASTVSLLRPLQYAKGDYISTRGQHADEMYFLIEGRAVVVLSDGRKFKSIIQGSYFGEIGCMLSERHRVSVVAASECHVYALSKADLRSLMDEYPDVASEIRFNAKKRLEHVNRRRSIDKGANSKVDMSAIRAQNFITSFPGVATRDDDVKAAESDAGGDLRSQLTSSSSYTSLADSLYDENDDDSDYDMGNGPSGGDGVSKAQFKSMQAWLSKVDRSVELLIEDNRKLRGSVEQLHAMLASTLAIMQVSQNEK</sequence>
<dbReference type="GO" id="GO:0016020">
    <property type="term" value="C:membrane"/>
    <property type="evidence" value="ECO:0007669"/>
    <property type="project" value="UniProtKB-SubCell"/>
</dbReference>
<dbReference type="GO" id="GO:0005249">
    <property type="term" value="F:voltage-gated potassium channel activity"/>
    <property type="evidence" value="ECO:0007669"/>
    <property type="project" value="InterPro"/>
</dbReference>
<dbReference type="Gene3D" id="2.60.120.10">
    <property type="entry name" value="Jelly Rolls"/>
    <property type="match status" value="1"/>
</dbReference>
<protein>
    <submittedName>
        <fullName evidence="11">Potassium/sodium hyperpolarization-activated cyclic nucleotide-gated channel 1</fullName>
    </submittedName>
</protein>
<feature type="compositionally biased region" description="Acidic residues" evidence="8">
    <location>
        <begin position="77"/>
        <end position="90"/>
    </location>
</feature>
<reference evidence="11 12" key="1">
    <citation type="submission" date="2017-12" db="EMBL/GenBank/DDBJ databases">
        <title>Sequencing, de novo assembly and annotation of complete genome of a new Thraustochytrid species, strain FCC1311.</title>
        <authorList>
            <person name="Sedici K."/>
            <person name="Godart F."/>
            <person name="Aiese Cigliano R."/>
            <person name="Sanseverino W."/>
            <person name="Barakat M."/>
            <person name="Ortet P."/>
            <person name="Marechal E."/>
            <person name="Cagnac O."/>
            <person name="Amato A."/>
        </authorList>
    </citation>
    <scope>NUCLEOTIDE SEQUENCE [LARGE SCALE GENOMIC DNA]</scope>
</reference>
<evidence type="ECO:0000256" key="3">
    <source>
        <dbReference type="ARBA" id="ARBA00022692"/>
    </source>
</evidence>
<keyword evidence="6 9" id="KW-0472">Membrane</keyword>
<evidence type="ECO:0000256" key="5">
    <source>
        <dbReference type="ARBA" id="ARBA00023065"/>
    </source>
</evidence>
<dbReference type="Proteomes" id="UP000241890">
    <property type="component" value="Unassembled WGS sequence"/>
</dbReference>
<dbReference type="InterPro" id="IPR000595">
    <property type="entry name" value="cNMP-bd_dom"/>
</dbReference>
<evidence type="ECO:0000313" key="11">
    <source>
        <dbReference type="EMBL" id="GBG31125.1"/>
    </source>
</evidence>
<dbReference type="FunFam" id="1.10.287.70:FF:000123">
    <property type="entry name" value="Potassium channel KAT3"/>
    <property type="match status" value="1"/>
</dbReference>
<evidence type="ECO:0000256" key="8">
    <source>
        <dbReference type="SAM" id="MobiDB-lite"/>
    </source>
</evidence>
<feature type="transmembrane region" description="Helical" evidence="9">
    <location>
        <begin position="564"/>
        <end position="591"/>
    </location>
</feature>
<dbReference type="InterPro" id="IPR014710">
    <property type="entry name" value="RmlC-like_jellyroll"/>
</dbReference>
<dbReference type="PANTHER" id="PTHR47823">
    <property type="entry name" value="ION_TRANS DOMAIN-CONTAINING PROTEIN"/>
    <property type="match status" value="1"/>
</dbReference>
<dbReference type="OrthoDB" id="421226at2759"/>
<feature type="region of interest" description="Disordered" evidence="8">
    <location>
        <begin position="249"/>
        <end position="269"/>
    </location>
</feature>
<keyword evidence="12" id="KW-1185">Reference proteome</keyword>
<keyword evidence="5" id="KW-0406">Ion transport</keyword>
<evidence type="ECO:0000256" key="9">
    <source>
        <dbReference type="SAM" id="Phobius"/>
    </source>
</evidence>
<dbReference type="InterPro" id="IPR005821">
    <property type="entry name" value="Ion_trans_dom"/>
</dbReference>
<evidence type="ECO:0000256" key="2">
    <source>
        <dbReference type="ARBA" id="ARBA00022448"/>
    </source>
</evidence>
<dbReference type="PROSITE" id="PS50042">
    <property type="entry name" value="CNMP_BINDING_3"/>
    <property type="match status" value="1"/>
</dbReference>
<feature type="compositionally biased region" description="Basic and acidic residues" evidence="8">
    <location>
        <begin position="137"/>
        <end position="148"/>
    </location>
</feature>
<comment type="caution">
    <text evidence="11">The sequence shown here is derived from an EMBL/GenBank/DDBJ whole genome shotgun (WGS) entry which is preliminary data.</text>
</comment>
<feature type="region of interest" description="Disordered" evidence="8">
    <location>
        <begin position="1"/>
        <end position="41"/>
    </location>
</feature>
<evidence type="ECO:0000313" key="12">
    <source>
        <dbReference type="Proteomes" id="UP000241890"/>
    </source>
</evidence>
<evidence type="ECO:0000256" key="4">
    <source>
        <dbReference type="ARBA" id="ARBA00022989"/>
    </source>
</evidence>